<protein>
    <submittedName>
        <fullName evidence="1">Uncharacterized protein</fullName>
    </submittedName>
</protein>
<dbReference type="STRING" id="466.Lmac_1800"/>
<dbReference type="Proteomes" id="UP000054908">
    <property type="component" value="Unassembled WGS sequence"/>
</dbReference>
<accession>A0A0W0W1B6</accession>
<evidence type="ECO:0000313" key="2">
    <source>
        <dbReference type="Proteomes" id="UP000054908"/>
    </source>
</evidence>
<comment type="caution">
    <text evidence="1">The sequence shown here is derived from an EMBL/GenBank/DDBJ whole genome shotgun (WGS) entry which is preliminary data.</text>
</comment>
<dbReference type="AlphaFoldDB" id="A0A0W0W1B6"/>
<proteinExistence type="predicted"/>
<evidence type="ECO:0000313" key="1">
    <source>
        <dbReference type="EMBL" id="KTD26029.1"/>
    </source>
</evidence>
<name>A0A0W0W1B6_9GAMM</name>
<organism evidence="1 2">
    <name type="scientific">Legionella maceachernii</name>
    <dbReference type="NCBI Taxonomy" id="466"/>
    <lineage>
        <taxon>Bacteria</taxon>
        <taxon>Pseudomonadati</taxon>
        <taxon>Pseudomonadota</taxon>
        <taxon>Gammaproteobacteria</taxon>
        <taxon>Legionellales</taxon>
        <taxon>Legionellaceae</taxon>
        <taxon>Legionella</taxon>
    </lineage>
</organism>
<dbReference type="PATRIC" id="fig|466.6.peg.1892"/>
<sequence>MMYKFCPHYNEVTFHLNRSSPMPHQVNIAKNLSKYLSFCYAEHFTKQGQPVPYELQTIVADLENKGQCFGFTLIHAAMDTTNQLYWWEYVLELLETWDGTPDALQQKISARADFYRINLTDLPKKNKDELQKLTLGDLFERAVNYLVYHQIGLATPFFTQDSDQLTILNPVATGKNLFEILDPNGNLLTIKSRQIAAVGSLRSDEVEAVLDNDPQVIHLVHSSNHTIRVGAHGDRWFVYEPNYKRDDSQPIFKYLRYFSNKTEATQELFRILGPEIAIEKISIYQQISSLPMPPLSKEMGSRYMNHFSPQTFKVLAKYSPHALAELVTYLDEKHAPENKQLKASFAKALQQKCTGGWTGLHLMARYAPDALTRLMAQLPHDESAEDLELKKNLTSALCEKTPKQTMGFYMAFLYAPDAFTHLLTNKNILFPMSDIYGRSVYLTTIEQAIAVAYANNNSAMFQNIFSQLKKENNPLTAQTIQKIADTFAYPHHSQASQWITQQLLKLDPQQALVNELQQSYCANPNILLESFLQLGFNLQTPYPSSSLTLGEHLAAYTFSKRAWIPSQQIQALFSKLRSVLDEKAIQRIADTFPDSAAGRELKVWIYQELIKKELAQPDPNKSIILNALAQGKHVWGQVFNTLPYTAPFSGQPIYLTVAEQAIACAYKINDAALLEKVLSEFKKEFITFNGQLIQKIAATFPYPADQSASVWISQQFINLEPQQALNNELQRGTCANPGIVLGALLHPANDEILKKVTTIYPSINQQIDTSLIKENTTPKLEDNRYRFLSADITNQRIDSAEKKIHELTPNTTRLS</sequence>
<dbReference type="EMBL" id="LNYL01000042">
    <property type="protein sequence ID" value="KTD26029.1"/>
    <property type="molecule type" value="Genomic_DNA"/>
</dbReference>
<keyword evidence="2" id="KW-1185">Reference proteome</keyword>
<reference evidence="1 2" key="1">
    <citation type="submission" date="2015-11" db="EMBL/GenBank/DDBJ databases">
        <title>Genomic analysis of 38 Legionella species identifies large and diverse effector repertoires.</title>
        <authorList>
            <person name="Burstein D."/>
            <person name="Amaro F."/>
            <person name="Zusman T."/>
            <person name="Lifshitz Z."/>
            <person name="Cohen O."/>
            <person name="Gilbert J.A."/>
            <person name="Pupko T."/>
            <person name="Shuman H.A."/>
            <person name="Segal G."/>
        </authorList>
    </citation>
    <scope>NUCLEOTIDE SEQUENCE [LARGE SCALE GENOMIC DNA]</scope>
    <source>
        <strain evidence="1 2">PX-1-G2-E2</strain>
    </source>
</reference>
<gene>
    <name evidence="1" type="ORF">Lmac_1800</name>
</gene>